<keyword evidence="4 6" id="KW-0460">Magnesium</keyword>
<proteinExistence type="inferred from homology"/>
<evidence type="ECO:0000313" key="7">
    <source>
        <dbReference type="EMBL" id="KAJ7347990.1"/>
    </source>
</evidence>
<protein>
    <recommendedName>
        <fullName evidence="6">Terpene synthase</fullName>
        <ecNumber evidence="6">4.2.3.-</ecNumber>
    </recommendedName>
</protein>
<comment type="similarity">
    <text evidence="2 6">Belongs to the terpene synthase family.</text>
</comment>
<dbReference type="PANTHER" id="PTHR35201">
    <property type="entry name" value="TERPENE SYNTHASE"/>
    <property type="match status" value="1"/>
</dbReference>
<gene>
    <name evidence="7" type="ORF">DFH08DRAFT_155812</name>
</gene>
<dbReference type="GO" id="GO:0046872">
    <property type="term" value="F:metal ion binding"/>
    <property type="evidence" value="ECO:0007669"/>
    <property type="project" value="UniProtKB-KW"/>
</dbReference>
<dbReference type="PANTHER" id="PTHR35201:SF4">
    <property type="entry name" value="BETA-PINACENE SYNTHASE-RELATED"/>
    <property type="match status" value="1"/>
</dbReference>
<dbReference type="SUPFAM" id="SSF48576">
    <property type="entry name" value="Terpenoid synthases"/>
    <property type="match status" value="1"/>
</dbReference>
<keyword evidence="8" id="KW-1185">Reference proteome</keyword>
<evidence type="ECO:0000256" key="5">
    <source>
        <dbReference type="ARBA" id="ARBA00023239"/>
    </source>
</evidence>
<dbReference type="EC" id="4.2.3.-" evidence="6"/>
<dbReference type="GO" id="GO:0010333">
    <property type="term" value="F:terpene synthase activity"/>
    <property type="evidence" value="ECO:0007669"/>
    <property type="project" value="InterPro"/>
</dbReference>
<dbReference type="InterPro" id="IPR034686">
    <property type="entry name" value="Terpene_cyclase-like_2"/>
</dbReference>
<organism evidence="7 8">
    <name type="scientific">Mycena albidolilacea</name>
    <dbReference type="NCBI Taxonomy" id="1033008"/>
    <lineage>
        <taxon>Eukaryota</taxon>
        <taxon>Fungi</taxon>
        <taxon>Dikarya</taxon>
        <taxon>Basidiomycota</taxon>
        <taxon>Agaricomycotina</taxon>
        <taxon>Agaricomycetes</taxon>
        <taxon>Agaricomycetidae</taxon>
        <taxon>Agaricales</taxon>
        <taxon>Marasmiineae</taxon>
        <taxon>Mycenaceae</taxon>
        <taxon>Mycena</taxon>
    </lineage>
</organism>
<evidence type="ECO:0000256" key="3">
    <source>
        <dbReference type="ARBA" id="ARBA00022723"/>
    </source>
</evidence>
<dbReference type="Proteomes" id="UP001218218">
    <property type="component" value="Unassembled WGS sequence"/>
</dbReference>
<name>A0AAD7A227_9AGAR</name>
<reference evidence="7" key="1">
    <citation type="submission" date="2023-03" db="EMBL/GenBank/DDBJ databases">
        <title>Massive genome expansion in bonnet fungi (Mycena s.s.) driven by repeated elements and novel gene families across ecological guilds.</title>
        <authorList>
            <consortium name="Lawrence Berkeley National Laboratory"/>
            <person name="Harder C.B."/>
            <person name="Miyauchi S."/>
            <person name="Viragh M."/>
            <person name="Kuo A."/>
            <person name="Thoen E."/>
            <person name="Andreopoulos B."/>
            <person name="Lu D."/>
            <person name="Skrede I."/>
            <person name="Drula E."/>
            <person name="Henrissat B."/>
            <person name="Morin E."/>
            <person name="Kohler A."/>
            <person name="Barry K."/>
            <person name="LaButti K."/>
            <person name="Morin E."/>
            <person name="Salamov A."/>
            <person name="Lipzen A."/>
            <person name="Mereny Z."/>
            <person name="Hegedus B."/>
            <person name="Baldrian P."/>
            <person name="Stursova M."/>
            <person name="Weitz H."/>
            <person name="Taylor A."/>
            <person name="Grigoriev I.V."/>
            <person name="Nagy L.G."/>
            <person name="Martin F."/>
            <person name="Kauserud H."/>
        </authorList>
    </citation>
    <scope>NUCLEOTIDE SEQUENCE</scope>
    <source>
        <strain evidence="7">CBHHK002</strain>
    </source>
</reference>
<comment type="cofactor">
    <cofactor evidence="1 6">
        <name>Mg(2+)</name>
        <dbReference type="ChEBI" id="CHEBI:18420"/>
    </cofactor>
</comment>
<dbReference type="SFLD" id="SFLDS00005">
    <property type="entry name" value="Isoprenoid_Synthase_Type_I"/>
    <property type="match status" value="1"/>
</dbReference>
<evidence type="ECO:0000256" key="4">
    <source>
        <dbReference type="ARBA" id="ARBA00022842"/>
    </source>
</evidence>
<dbReference type="GO" id="GO:0008299">
    <property type="term" value="P:isoprenoid biosynthetic process"/>
    <property type="evidence" value="ECO:0007669"/>
    <property type="project" value="UniProtKB-ARBA"/>
</dbReference>
<keyword evidence="3 6" id="KW-0479">Metal-binding</keyword>
<comment type="caution">
    <text evidence="7">The sequence shown here is derived from an EMBL/GenBank/DDBJ whole genome shotgun (WGS) entry which is preliminary data.</text>
</comment>
<dbReference type="AlphaFoldDB" id="A0AAD7A227"/>
<keyword evidence="5 6" id="KW-0456">Lyase</keyword>
<dbReference type="EMBL" id="JARIHO010000018">
    <property type="protein sequence ID" value="KAJ7347990.1"/>
    <property type="molecule type" value="Genomic_DNA"/>
</dbReference>
<evidence type="ECO:0000256" key="1">
    <source>
        <dbReference type="ARBA" id="ARBA00001946"/>
    </source>
</evidence>
<evidence type="ECO:0000256" key="6">
    <source>
        <dbReference type="RuleBase" id="RU366034"/>
    </source>
</evidence>
<dbReference type="Pfam" id="PF19086">
    <property type="entry name" value="Terpene_syn_C_2"/>
    <property type="match status" value="1"/>
</dbReference>
<dbReference type="Gene3D" id="1.10.600.10">
    <property type="entry name" value="Farnesyl Diphosphate Synthase"/>
    <property type="match status" value="1"/>
</dbReference>
<sequence length="372" mass="43202">MPALATKPPSSRHLAMENLPQTVCLPPLKTILAEFNTPIQFHPMKEEAKLQTIKWISSFENIDKKWLAIIMQAHVDDLAAMMTHDLGFDDLVLTMRWYFWAFLIDDTMDSQQLSPEGVKNILHLYEDVQRNRDLDASGPLPPIIAIFQSVWSKMREKKRPGFEGLFADASIDYVRGLPQVTEFRNSSGVPDKETYKRHRRINVFMYSGFHFTGIILDRNIDNALVCSAEMKQLYAHLIEICWLVNDILSWNMEQRSGDMWNFVSIIMIQDNKTVQEAMDDAEQELRSQVNQWWSAKTRVLEAYKAHQDIQALTLLIDRNQLWGWFAVEWTYNYAPNRYFGSHQASEEAQRTGIVHIFPRRQEKATHAGGNHS</sequence>
<evidence type="ECO:0000313" key="8">
    <source>
        <dbReference type="Proteomes" id="UP001218218"/>
    </source>
</evidence>
<dbReference type="InterPro" id="IPR008949">
    <property type="entry name" value="Isoprenoid_synthase_dom_sf"/>
</dbReference>
<evidence type="ECO:0000256" key="2">
    <source>
        <dbReference type="ARBA" id="ARBA00006333"/>
    </source>
</evidence>
<dbReference type="SFLD" id="SFLDG01020">
    <property type="entry name" value="Terpene_Cyclase_Like_2"/>
    <property type="match status" value="1"/>
</dbReference>
<accession>A0AAD7A227</accession>